<dbReference type="InterPro" id="IPR050863">
    <property type="entry name" value="CenT-Element_Derived"/>
</dbReference>
<sequence>MPKPPSDHNKTSLGPSPVLTNGEEDILVQWFIENAQKGFPRRKEDLQISVKHFLDKNPRKNPFKNNLPNEGWYKAFLRRHPEIATRTSESVTLSSANVTEKDIKKWFENIETYLKTKSYFDILSDPTRIQNGDETCFNLCPKNTKVLAPVGCKNVYEVEHASSKYNITVMFTMSAADLLTPPMVIFPGKRLRGDIANSMPPEWGIGVTENGLMKADAFQDYIFKVLHPSLKQNGIKFPVILFIDGHSSHVTLELSNVCKELEIILICLYPNATRILQPADVAAFKPIKTGWKQALVAWRRENLNETLTKDKFAPILKKVVENFGKESTIKNGFRATGLYPFNPNAIDFEKKFRS</sequence>
<dbReference type="GO" id="GO:0005634">
    <property type="term" value="C:nucleus"/>
    <property type="evidence" value="ECO:0007669"/>
    <property type="project" value="TreeGrafter"/>
</dbReference>
<name>A0AAV8XZS9_9CUCU</name>
<evidence type="ECO:0000256" key="1">
    <source>
        <dbReference type="ARBA" id="ARBA00023125"/>
    </source>
</evidence>
<gene>
    <name evidence="4" type="ORF">NQ318_004720</name>
</gene>
<dbReference type="Pfam" id="PF03221">
    <property type="entry name" value="HTH_Tnp_Tc5"/>
    <property type="match status" value="1"/>
</dbReference>
<evidence type="ECO:0000259" key="3">
    <source>
        <dbReference type="PROSITE" id="PS51253"/>
    </source>
</evidence>
<evidence type="ECO:0000313" key="4">
    <source>
        <dbReference type="EMBL" id="KAJ8944633.1"/>
    </source>
</evidence>
<feature type="compositionally biased region" description="Basic and acidic residues" evidence="2">
    <location>
        <begin position="1"/>
        <end position="10"/>
    </location>
</feature>
<proteinExistence type="predicted"/>
<dbReference type="EMBL" id="JAPWTK010000244">
    <property type="protein sequence ID" value="KAJ8944633.1"/>
    <property type="molecule type" value="Genomic_DNA"/>
</dbReference>
<keyword evidence="5" id="KW-1185">Reference proteome</keyword>
<dbReference type="PANTHER" id="PTHR19303:SF74">
    <property type="entry name" value="POGO TRANSPOSABLE ELEMENT WITH KRAB DOMAIN"/>
    <property type="match status" value="1"/>
</dbReference>
<dbReference type="GO" id="GO:0003677">
    <property type="term" value="F:DNA binding"/>
    <property type="evidence" value="ECO:0007669"/>
    <property type="project" value="UniProtKB-KW"/>
</dbReference>
<reference evidence="4" key="1">
    <citation type="journal article" date="2023" name="Insect Mol. Biol.">
        <title>Genome sequencing provides insights into the evolution of gene families encoding plant cell wall-degrading enzymes in longhorned beetles.</title>
        <authorList>
            <person name="Shin N.R."/>
            <person name="Okamura Y."/>
            <person name="Kirsch R."/>
            <person name="Pauchet Y."/>
        </authorList>
    </citation>
    <scope>NUCLEOTIDE SEQUENCE</scope>
    <source>
        <strain evidence="4">AMC_N1</strain>
    </source>
</reference>
<dbReference type="InterPro" id="IPR004875">
    <property type="entry name" value="DDE_SF_endonuclease_dom"/>
</dbReference>
<dbReference type="InterPro" id="IPR006600">
    <property type="entry name" value="HTH_CenpB_DNA-bd_dom"/>
</dbReference>
<evidence type="ECO:0000256" key="2">
    <source>
        <dbReference type="SAM" id="MobiDB-lite"/>
    </source>
</evidence>
<comment type="caution">
    <text evidence="4">The sequence shown here is derived from an EMBL/GenBank/DDBJ whole genome shotgun (WGS) entry which is preliminary data.</text>
</comment>
<dbReference type="Pfam" id="PF03184">
    <property type="entry name" value="DDE_1"/>
    <property type="match status" value="1"/>
</dbReference>
<dbReference type="Gene3D" id="3.30.420.10">
    <property type="entry name" value="Ribonuclease H-like superfamily/Ribonuclease H"/>
    <property type="match status" value="1"/>
</dbReference>
<keyword evidence="1" id="KW-0238">DNA-binding</keyword>
<dbReference type="InterPro" id="IPR036397">
    <property type="entry name" value="RNaseH_sf"/>
</dbReference>
<evidence type="ECO:0000313" key="5">
    <source>
        <dbReference type="Proteomes" id="UP001162162"/>
    </source>
</evidence>
<dbReference type="PANTHER" id="PTHR19303">
    <property type="entry name" value="TRANSPOSON"/>
    <property type="match status" value="1"/>
</dbReference>
<protein>
    <recommendedName>
        <fullName evidence="3">HTH CENPB-type domain-containing protein</fullName>
    </recommendedName>
</protein>
<dbReference type="AlphaFoldDB" id="A0AAV8XZS9"/>
<organism evidence="4 5">
    <name type="scientific">Aromia moschata</name>
    <dbReference type="NCBI Taxonomy" id="1265417"/>
    <lineage>
        <taxon>Eukaryota</taxon>
        <taxon>Metazoa</taxon>
        <taxon>Ecdysozoa</taxon>
        <taxon>Arthropoda</taxon>
        <taxon>Hexapoda</taxon>
        <taxon>Insecta</taxon>
        <taxon>Pterygota</taxon>
        <taxon>Neoptera</taxon>
        <taxon>Endopterygota</taxon>
        <taxon>Coleoptera</taxon>
        <taxon>Polyphaga</taxon>
        <taxon>Cucujiformia</taxon>
        <taxon>Chrysomeloidea</taxon>
        <taxon>Cerambycidae</taxon>
        <taxon>Cerambycinae</taxon>
        <taxon>Callichromatini</taxon>
        <taxon>Aromia</taxon>
    </lineage>
</organism>
<dbReference type="Proteomes" id="UP001162162">
    <property type="component" value="Unassembled WGS sequence"/>
</dbReference>
<accession>A0AAV8XZS9</accession>
<feature type="region of interest" description="Disordered" evidence="2">
    <location>
        <begin position="1"/>
        <end position="20"/>
    </location>
</feature>
<feature type="domain" description="HTH CENPB-type" evidence="3">
    <location>
        <begin position="11"/>
        <end position="86"/>
    </location>
</feature>
<dbReference type="PROSITE" id="PS51253">
    <property type="entry name" value="HTH_CENPB"/>
    <property type="match status" value="1"/>
</dbReference>